<feature type="transmembrane region" description="Helical" evidence="6">
    <location>
        <begin position="389"/>
        <end position="411"/>
    </location>
</feature>
<dbReference type="InterPro" id="IPR051449">
    <property type="entry name" value="ABC-2_transporter_component"/>
</dbReference>
<evidence type="ECO:0000256" key="4">
    <source>
        <dbReference type="ARBA" id="ARBA00022989"/>
    </source>
</evidence>
<dbReference type="PANTHER" id="PTHR30294:SF29">
    <property type="entry name" value="MULTIDRUG ABC TRANSPORTER PERMEASE YBHS-RELATED"/>
    <property type="match status" value="1"/>
</dbReference>
<evidence type="ECO:0000256" key="6">
    <source>
        <dbReference type="SAM" id="Phobius"/>
    </source>
</evidence>
<reference evidence="8" key="1">
    <citation type="submission" date="2022-01" db="EMBL/GenBank/DDBJ databases">
        <title>Collection of gut derived symbiotic bacterial strains cultured from healthy donors.</title>
        <authorList>
            <person name="Lin H."/>
            <person name="Kohout C."/>
            <person name="Waligurski E."/>
            <person name="Pamer E.G."/>
        </authorList>
    </citation>
    <scope>NUCLEOTIDE SEQUENCE</scope>
    <source>
        <strain evidence="8">DFI.7.46</strain>
    </source>
</reference>
<evidence type="ECO:0000256" key="2">
    <source>
        <dbReference type="ARBA" id="ARBA00022475"/>
    </source>
</evidence>
<dbReference type="GO" id="GO:0140359">
    <property type="term" value="F:ABC-type transporter activity"/>
    <property type="evidence" value="ECO:0007669"/>
    <property type="project" value="InterPro"/>
</dbReference>
<dbReference type="Proteomes" id="UP001200537">
    <property type="component" value="Unassembled WGS sequence"/>
</dbReference>
<feature type="transmembrane region" description="Helical" evidence="6">
    <location>
        <begin position="299"/>
        <end position="320"/>
    </location>
</feature>
<organism evidence="8 9">
    <name type="scientific">Varibaculum cambriense</name>
    <dbReference type="NCBI Taxonomy" id="184870"/>
    <lineage>
        <taxon>Bacteria</taxon>
        <taxon>Bacillati</taxon>
        <taxon>Actinomycetota</taxon>
        <taxon>Actinomycetes</taxon>
        <taxon>Actinomycetales</taxon>
        <taxon>Actinomycetaceae</taxon>
        <taxon>Varibaculum</taxon>
    </lineage>
</organism>
<keyword evidence="5 6" id="KW-0472">Membrane</keyword>
<evidence type="ECO:0000256" key="5">
    <source>
        <dbReference type="ARBA" id="ARBA00023136"/>
    </source>
</evidence>
<dbReference type="AlphaFoldDB" id="A0AAJ1EYS2"/>
<keyword evidence="3 6" id="KW-0812">Transmembrane</keyword>
<comment type="caution">
    <text evidence="8">The sequence shown here is derived from an EMBL/GenBank/DDBJ whole genome shotgun (WGS) entry which is preliminary data.</text>
</comment>
<gene>
    <name evidence="8" type="ORF">L0M99_08905</name>
</gene>
<name>A0AAJ1EYS2_9ACTO</name>
<dbReference type="InterPro" id="IPR013525">
    <property type="entry name" value="ABC2_TM"/>
</dbReference>
<feature type="domain" description="ABC-2 type transporter transmembrane" evidence="7">
    <location>
        <begin position="18"/>
        <end position="408"/>
    </location>
</feature>
<evidence type="ECO:0000313" key="8">
    <source>
        <dbReference type="EMBL" id="MCG4618606.1"/>
    </source>
</evidence>
<accession>A0AAJ1EYS2</accession>
<dbReference type="GO" id="GO:0005886">
    <property type="term" value="C:plasma membrane"/>
    <property type="evidence" value="ECO:0007669"/>
    <property type="project" value="UniProtKB-SubCell"/>
</dbReference>
<evidence type="ECO:0000313" key="9">
    <source>
        <dbReference type="Proteomes" id="UP001200537"/>
    </source>
</evidence>
<dbReference type="Pfam" id="PF12698">
    <property type="entry name" value="ABC2_membrane_3"/>
    <property type="match status" value="1"/>
</dbReference>
<dbReference type="RefSeq" id="WP_238128390.1">
    <property type="nucleotide sequence ID" value="NZ_JAGZVZ010000008.1"/>
</dbReference>
<evidence type="ECO:0000256" key="3">
    <source>
        <dbReference type="ARBA" id="ARBA00022692"/>
    </source>
</evidence>
<feature type="transmembrane region" description="Helical" evidence="6">
    <location>
        <begin position="221"/>
        <end position="243"/>
    </location>
</feature>
<evidence type="ECO:0000259" key="7">
    <source>
        <dbReference type="Pfam" id="PF12698"/>
    </source>
</evidence>
<comment type="subcellular location">
    <subcellularLocation>
        <location evidence="1">Cell membrane</location>
        <topology evidence="1">Multi-pass membrane protein</topology>
    </subcellularLocation>
</comment>
<protein>
    <submittedName>
        <fullName evidence="8">ABC transporter permease</fullName>
    </submittedName>
</protein>
<keyword evidence="2" id="KW-1003">Cell membrane</keyword>
<sequence length="419" mass="45425">MGHLIGYNLKLLLSNRTLVFWTLAFPLLLGLLFKGALSDIVNKEAFDTVPVAVVNSQVYQDSTFKIAFDDLSKKDSSPVSSETQPLLKLRMVKTLEEGKWLLEDEEVSGVVEITGSSQAGISRDAKAHLTLASNGVEQTILKAILDEITQRTDMISQLTQREMAAKVRAHSPPDFQNIPPGQPPAFDPSQVAASVQDKLAKSDFTLRDRSPKSMDLLMAEFFSLLAMAALYGGMFSMTVMNNAQPPLGVIGRRVAVAPTSKTKLIISGIISSYLLQLVGLILLVAVCHVLFNIDFGPNWALTFLLTSLGALVGLSFGVAISALVPGGENMKIGVLISVTMLGAVLAGMMGGTMRYVVDQKAPLVNKLNPTALITDGFYNLYYHPGFDGFWQDVTLLLIISAVLLGASLFVLRKQRYDSL</sequence>
<dbReference type="EMBL" id="JAKNHJ010000020">
    <property type="protein sequence ID" value="MCG4618606.1"/>
    <property type="molecule type" value="Genomic_DNA"/>
</dbReference>
<feature type="transmembrane region" description="Helical" evidence="6">
    <location>
        <begin position="264"/>
        <end position="293"/>
    </location>
</feature>
<dbReference type="PANTHER" id="PTHR30294">
    <property type="entry name" value="MEMBRANE COMPONENT OF ABC TRANSPORTER YHHJ-RELATED"/>
    <property type="match status" value="1"/>
</dbReference>
<feature type="transmembrane region" description="Helical" evidence="6">
    <location>
        <begin position="332"/>
        <end position="357"/>
    </location>
</feature>
<keyword evidence="4 6" id="KW-1133">Transmembrane helix</keyword>
<evidence type="ECO:0000256" key="1">
    <source>
        <dbReference type="ARBA" id="ARBA00004651"/>
    </source>
</evidence>
<proteinExistence type="predicted"/>